<reference evidence="7" key="1">
    <citation type="journal article" date="2019" name="Int. J. Syst. Evol. Microbiol.">
        <title>The Global Catalogue of Microorganisms (GCM) 10K type strain sequencing project: providing services to taxonomists for standard genome sequencing and annotation.</title>
        <authorList>
            <consortium name="The Broad Institute Genomics Platform"/>
            <consortium name="The Broad Institute Genome Sequencing Center for Infectious Disease"/>
            <person name="Wu L."/>
            <person name="Ma J."/>
        </authorList>
    </citation>
    <scope>NUCLEOTIDE SEQUENCE [LARGE SCALE GENOMIC DNA]</scope>
    <source>
        <strain evidence="7">JCM 17666</strain>
    </source>
</reference>
<dbReference type="PANTHER" id="PTHR30126">
    <property type="entry name" value="HTH-TYPE TRANSCRIPTIONAL REGULATOR"/>
    <property type="match status" value="1"/>
</dbReference>
<dbReference type="SUPFAM" id="SSF46785">
    <property type="entry name" value="Winged helix' DNA-binding domain"/>
    <property type="match status" value="1"/>
</dbReference>
<evidence type="ECO:0000256" key="4">
    <source>
        <dbReference type="ARBA" id="ARBA00023163"/>
    </source>
</evidence>
<dbReference type="InterPro" id="IPR036388">
    <property type="entry name" value="WH-like_DNA-bd_sf"/>
</dbReference>
<keyword evidence="7" id="KW-1185">Reference proteome</keyword>
<comment type="caution">
    <text evidence="6">The sequence shown here is derived from an EMBL/GenBank/DDBJ whole genome shotgun (WGS) entry which is preliminary data.</text>
</comment>
<organism evidence="6 7">
    <name type="scientific">Pigmentiphaga soli</name>
    <dbReference type="NCBI Taxonomy" id="1007095"/>
    <lineage>
        <taxon>Bacteria</taxon>
        <taxon>Pseudomonadati</taxon>
        <taxon>Pseudomonadota</taxon>
        <taxon>Betaproteobacteria</taxon>
        <taxon>Burkholderiales</taxon>
        <taxon>Alcaligenaceae</taxon>
        <taxon>Pigmentiphaga</taxon>
    </lineage>
</organism>
<accession>A0ABP8GM14</accession>
<dbReference type="NCBIfam" id="NF008095">
    <property type="entry name" value="PRK10837.1"/>
    <property type="match status" value="1"/>
</dbReference>
<proteinExistence type="inferred from homology"/>
<dbReference type="InterPro" id="IPR000847">
    <property type="entry name" value="LysR_HTH_N"/>
</dbReference>
<evidence type="ECO:0000256" key="1">
    <source>
        <dbReference type="ARBA" id="ARBA00009437"/>
    </source>
</evidence>
<dbReference type="Proteomes" id="UP001501671">
    <property type="component" value="Unassembled WGS sequence"/>
</dbReference>
<dbReference type="InterPro" id="IPR036390">
    <property type="entry name" value="WH_DNA-bd_sf"/>
</dbReference>
<protein>
    <submittedName>
        <fullName evidence="6">LysR family transcriptional regulator</fullName>
    </submittedName>
</protein>
<evidence type="ECO:0000313" key="6">
    <source>
        <dbReference type="EMBL" id="GAA4326846.1"/>
    </source>
</evidence>
<evidence type="ECO:0000256" key="2">
    <source>
        <dbReference type="ARBA" id="ARBA00023015"/>
    </source>
</evidence>
<evidence type="ECO:0000256" key="3">
    <source>
        <dbReference type="ARBA" id="ARBA00023125"/>
    </source>
</evidence>
<dbReference type="CDD" id="cd08420">
    <property type="entry name" value="PBP2_CysL_like"/>
    <property type="match status" value="1"/>
</dbReference>
<gene>
    <name evidence="6" type="ORF">GCM10023144_10800</name>
</gene>
<dbReference type="PROSITE" id="PS50931">
    <property type="entry name" value="HTH_LYSR"/>
    <property type="match status" value="1"/>
</dbReference>
<dbReference type="Pfam" id="PF03466">
    <property type="entry name" value="LysR_substrate"/>
    <property type="match status" value="1"/>
</dbReference>
<dbReference type="EMBL" id="BAABFO010000004">
    <property type="protein sequence ID" value="GAA4326846.1"/>
    <property type="molecule type" value="Genomic_DNA"/>
</dbReference>
<keyword evidence="4" id="KW-0804">Transcription</keyword>
<dbReference type="Gene3D" id="1.10.10.10">
    <property type="entry name" value="Winged helix-like DNA-binding domain superfamily/Winged helix DNA-binding domain"/>
    <property type="match status" value="1"/>
</dbReference>
<dbReference type="RefSeq" id="WP_425570185.1">
    <property type="nucleotide sequence ID" value="NZ_BAABFO010000004.1"/>
</dbReference>
<dbReference type="PANTHER" id="PTHR30126:SF94">
    <property type="entry name" value="LYSR FAMILY TRANSCRIPTIONAL REGULATOR"/>
    <property type="match status" value="1"/>
</dbReference>
<name>A0ABP8GM14_9BURK</name>
<sequence length="302" mass="32922">MAMSLRQLRIFVAVAKGGSTLAAASDIALSQSAVSAALSELESLLHTQLFDRVGRRLVLNDNGRALLAEAQALLDNAQKIERGFFDRSGLAAATLKLGCTATIGSYVLPSLLARYRLAAPQTPIEVSIANTARVSSLVANFEVDMGLIEGPCTEAGVKAIPWLLDEMVIFCSSRHPLAAQTKRRVTRAQLRDARWLLREAGSGTRAAVEQALLPYLHQFNVDIELGSSEAIKYAVAEGLWLSCLSSVALRDLVDSGRVAILDTDLPPLTRRFYLVHHQKKYLSYGLEAFLEHCRSYPFPDVA</sequence>
<dbReference type="InterPro" id="IPR005119">
    <property type="entry name" value="LysR_subst-bd"/>
</dbReference>
<evidence type="ECO:0000259" key="5">
    <source>
        <dbReference type="PROSITE" id="PS50931"/>
    </source>
</evidence>
<dbReference type="SUPFAM" id="SSF53850">
    <property type="entry name" value="Periplasmic binding protein-like II"/>
    <property type="match status" value="1"/>
</dbReference>
<dbReference type="Gene3D" id="3.40.190.290">
    <property type="match status" value="1"/>
</dbReference>
<dbReference type="Pfam" id="PF00126">
    <property type="entry name" value="HTH_1"/>
    <property type="match status" value="1"/>
</dbReference>
<evidence type="ECO:0000313" key="7">
    <source>
        <dbReference type="Proteomes" id="UP001501671"/>
    </source>
</evidence>
<keyword evidence="3" id="KW-0238">DNA-binding</keyword>
<comment type="similarity">
    <text evidence="1">Belongs to the LysR transcriptional regulatory family.</text>
</comment>
<keyword evidence="2" id="KW-0805">Transcription regulation</keyword>
<feature type="domain" description="HTH lysR-type" evidence="5">
    <location>
        <begin position="3"/>
        <end position="60"/>
    </location>
</feature>